<sequence length="248" mass="26723">MVEDKENIAFTHGGDETSDHPMTHMEGLTPIGLDGGKMGHLNAAPAENEATSLGPSGDDSGYKMDVVPPAPKPIVEEPAAKNMLEEQILGTLALDSWKEGDTEANEANVDLESIIGSGDNLQEMLTNYFTAFNEITRRSNEGPDKEMLDNVLAQWVPYFRNLPPEAFHGRTPGGQLPGMQLSSTTTTSSSTTTDTASSEMTSFFHSAYENLKRNFSGAPVAKSGEVKTSDKKEAPTPKKSDTQTTKEP</sequence>
<name>A0AAF3FIW5_9BILA</name>
<accession>A0AAF3FIW5</accession>
<dbReference type="AlphaFoldDB" id="A0AAF3FIW5"/>
<keyword evidence="2" id="KW-1185">Reference proteome</keyword>
<feature type="region of interest" description="Disordered" evidence="1">
    <location>
        <begin position="218"/>
        <end position="248"/>
    </location>
</feature>
<feature type="compositionally biased region" description="Low complexity" evidence="1">
    <location>
        <begin position="182"/>
        <end position="197"/>
    </location>
</feature>
<proteinExistence type="predicted"/>
<evidence type="ECO:0000313" key="3">
    <source>
        <dbReference type="WBParaSite" id="MBELARI_LOCUS6578"/>
    </source>
</evidence>
<organism evidence="2 3">
    <name type="scientific">Mesorhabditis belari</name>
    <dbReference type="NCBI Taxonomy" id="2138241"/>
    <lineage>
        <taxon>Eukaryota</taxon>
        <taxon>Metazoa</taxon>
        <taxon>Ecdysozoa</taxon>
        <taxon>Nematoda</taxon>
        <taxon>Chromadorea</taxon>
        <taxon>Rhabditida</taxon>
        <taxon>Rhabditina</taxon>
        <taxon>Rhabditomorpha</taxon>
        <taxon>Rhabditoidea</taxon>
        <taxon>Rhabditidae</taxon>
        <taxon>Mesorhabditinae</taxon>
        <taxon>Mesorhabditis</taxon>
    </lineage>
</organism>
<dbReference type="WBParaSite" id="MBELARI_LOCUS6578">
    <property type="protein sequence ID" value="MBELARI_LOCUS6578"/>
    <property type="gene ID" value="MBELARI_LOCUS6578"/>
</dbReference>
<protein>
    <submittedName>
        <fullName evidence="3">Uncharacterized protein</fullName>
    </submittedName>
</protein>
<feature type="region of interest" description="Disordered" evidence="1">
    <location>
        <begin position="1"/>
        <end position="23"/>
    </location>
</feature>
<feature type="compositionally biased region" description="Basic and acidic residues" evidence="1">
    <location>
        <begin position="224"/>
        <end position="248"/>
    </location>
</feature>
<reference evidence="3" key="1">
    <citation type="submission" date="2024-02" db="UniProtKB">
        <authorList>
            <consortium name="WormBaseParasite"/>
        </authorList>
    </citation>
    <scope>IDENTIFICATION</scope>
</reference>
<evidence type="ECO:0000313" key="2">
    <source>
        <dbReference type="Proteomes" id="UP000887575"/>
    </source>
</evidence>
<evidence type="ECO:0000256" key="1">
    <source>
        <dbReference type="SAM" id="MobiDB-lite"/>
    </source>
</evidence>
<dbReference type="Proteomes" id="UP000887575">
    <property type="component" value="Unassembled WGS sequence"/>
</dbReference>
<feature type="region of interest" description="Disordered" evidence="1">
    <location>
        <begin position="166"/>
        <end position="197"/>
    </location>
</feature>